<keyword evidence="8" id="KW-1185">Reference proteome</keyword>
<keyword evidence="4" id="KW-0560">Oxidoreductase</keyword>
<dbReference type="CDD" id="cd05283">
    <property type="entry name" value="CAD1"/>
    <property type="match status" value="1"/>
</dbReference>
<dbReference type="InterPro" id="IPR002328">
    <property type="entry name" value="ADH_Zn_CS"/>
</dbReference>
<evidence type="ECO:0000256" key="3">
    <source>
        <dbReference type="ARBA" id="ARBA00022833"/>
    </source>
</evidence>
<evidence type="ECO:0000256" key="1">
    <source>
        <dbReference type="ARBA" id="ARBA00001947"/>
    </source>
</evidence>
<dbReference type="InterPro" id="IPR011032">
    <property type="entry name" value="GroES-like_sf"/>
</dbReference>
<dbReference type="PROSITE" id="PS00059">
    <property type="entry name" value="ADH_ZINC"/>
    <property type="match status" value="1"/>
</dbReference>
<evidence type="ECO:0000256" key="4">
    <source>
        <dbReference type="ARBA" id="ARBA00023002"/>
    </source>
</evidence>
<evidence type="ECO:0000313" key="7">
    <source>
        <dbReference type="EMBL" id="WKD48591.1"/>
    </source>
</evidence>
<dbReference type="Gene3D" id="3.40.50.720">
    <property type="entry name" value="NAD(P)-binding Rossmann-like Domain"/>
    <property type="match status" value="1"/>
</dbReference>
<name>A0ABY9ECV1_9GAMM</name>
<dbReference type="SMART" id="SM00829">
    <property type="entry name" value="PKS_ER"/>
    <property type="match status" value="1"/>
</dbReference>
<dbReference type="Gene3D" id="3.90.180.10">
    <property type="entry name" value="Medium-chain alcohol dehydrogenases, catalytic domain"/>
    <property type="match status" value="1"/>
</dbReference>
<dbReference type="InterPro" id="IPR020843">
    <property type="entry name" value="ER"/>
</dbReference>
<comment type="cofactor">
    <cofactor evidence="1 5">
        <name>Zn(2+)</name>
        <dbReference type="ChEBI" id="CHEBI:29105"/>
    </cofactor>
</comment>
<keyword evidence="2 5" id="KW-0479">Metal-binding</keyword>
<dbReference type="InterPro" id="IPR013154">
    <property type="entry name" value="ADH-like_N"/>
</dbReference>
<dbReference type="InterPro" id="IPR047109">
    <property type="entry name" value="CAD-like"/>
</dbReference>
<dbReference type="EMBL" id="CP098023">
    <property type="protein sequence ID" value="WKD48591.1"/>
    <property type="molecule type" value="Genomic_DNA"/>
</dbReference>
<proteinExistence type="inferred from homology"/>
<organism evidence="7 8">
    <name type="scientific">Microbulbifer spongiae</name>
    <dbReference type="NCBI Taxonomy" id="2944933"/>
    <lineage>
        <taxon>Bacteria</taxon>
        <taxon>Pseudomonadati</taxon>
        <taxon>Pseudomonadota</taxon>
        <taxon>Gammaproteobacteria</taxon>
        <taxon>Cellvibrionales</taxon>
        <taxon>Microbulbiferaceae</taxon>
        <taxon>Microbulbifer</taxon>
    </lineage>
</organism>
<reference evidence="7 8" key="1">
    <citation type="submission" date="2022-05" db="EMBL/GenBank/DDBJ databases">
        <title>Microbulbifer sp. nov., isolated from sponge.</title>
        <authorList>
            <person name="Gao L."/>
        </authorList>
    </citation>
    <scope>NUCLEOTIDE SEQUENCE [LARGE SCALE GENOMIC DNA]</scope>
    <source>
        <strain evidence="7 8">MI-G</strain>
    </source>
</reference>
<dbReference type="SUPFAM" id="SSF51735">
    <property type="entry name" value="NAD(P)-binding Rossmann-fold domains"/>
    <property type="match status" value="1"/>
</dbReference>
<dbReference type="Pfam" id="PF08240">
    <property type="entry name" value="ADH_N"/>
    <property type="match status" value="1"/>
</dbReference>
<evidence type="ECO:0000313" key="8">
    <source>
        <dbReference type="Proteomes" id="UP001321520"/>
    </source>
</evidence>
<dbReference type="PANTHER" id="PTHR42683">
    <property type="entry name" value="ALDEHYDE REDUCTASE"/>
    <property type="match status" value="1"/>
</dbReference>
<dbReference type="Pfam" id="PF00107">
    <property type="entry name" value="ADH_zinc_N"/>
    <property type="match status" value="1"/>
</dbReference>
<evidence type="ECO:0000259" key="6">
    <source>
        <dbReference type="SMART" id="SM00829"/>
    </source>
</evidence>
<evidence type="ECO:0000256" key="5">
    <source>
        <dbReference type="RuleBase" id="RU361277"/>
    </source>
</evidence>
<gene>
    <name evidence="7" type="ORF">M8T91_11735</name>
</gene>
<keyword evidence="3 5" id="KW-0862">Zinc</keyword>
<sequence length="343" mass="37229">MSNTTGINAYAVLQAGGPFQPYRVRVGALGATEVELDVLYCGICHSDLSMIENEWGLSQYPMIAGHEVIGRVAATGRQVKRFAPGAIVGLGWNSGYCEICHLCRMGDRNLCREARFTVLTNGGFADKVRADVNSLVAIPDGVDLVSAGPLLCGGITIFNPLLQFDIKPTDRVAVIGIGGLGHLAVMFLNAWGCEVTAFTSSVYKRRDALALGAHNTLNSLDPAEIEAADSHFDFILSTVNVNLDWDLYIQALKPKGRLHFVGVVVDPIQCTLLPMILGQRTMSASPVGSPATMETMLDFCARHRIRPRVEVYPMHQIEAAFQHLKSGKANYRVVLSREGDTPD</sequence>
<protein>
    <submittedName>
        <fullName evidence="7">NAD(P)-dependent alcohol dehydrogenase</fullName>
    </submittedName>
</protein>
<feature type="domain" description="Enoyl reductase (ER)" evidence="6">
    <location>
        <begin position="17"/>
        <end position="335"/>
    </location>
</feature>
<dbReference type="InterPro" id="IPR013149">
    <property type="entry name" value="ADH-like_C"/>
</dbReference>
<comment type="similarity">
    <text evidence="5">Belongs to the zinc-containing alcohol dehydrogenase family.</text>
</comment>
<dbReference type="RefSeq" id="WP_301414357.1">
    <property type="nucleotide sequence ID" value="NZ_CP098023.1"/>
</dbReference>
<dbReference type="InterPro" id="IPR036291">
    <property type="entry name" value="NAD(P)-bd_dom_sf"/>
</dbReference>
<evidence type="ECO:0000256" key="2">
    <source>
        <dbReference type="ARBA" id="ARBA00022723"/>
    </source>
</evidence>
<dbReference type="SUPFAM" id="SSF50129">
    <property type="entry name" value="GroES-like"/>
    <property type="match status" value="1"/>
</dbReference>
<accession>A0ABY9ECV1</accession>
<dbReference type="Proteomes" id="UP001321520">
    <property type="component" value="Chromosome"/>
</dbReference>